<sequence>MVSMWCPGPGPGSVEDDLISYVAGQVAPYKKVCRVEFTDFAPRSATGKILRRELRARERSSTAP</sequence>
<evidence type="ECO:0000313" key="1">
    <source>
        <dbReference type="EMBL" id="GHJ27483.1"/>
    </source>
</evidence>
<accession>A0ABQ3TVY2</accession>
<name>A0ABQ3TVY2_STRHY</name>
<dbReference type="InterPro" id="IPR045851">
    <property type="entry name" value="AMP-bd_C_sf"/>
</dbReference>
<dbReference type="EMBL" id="BNEK01000003">
    <property type="protein sequence ID" value="GHJ27483.1"/>
    <property type="molecule type" value="Genomic_DNA"/>
</dbReference>
<dbReference type="SUPFAM" id="SSF56801">
    <property type="entry name" value="Acetyl-CoA synthetase-like"/>
    <property type="match status" value="1"/>
</dbReference>
<reference evidence="1" key="1">
    <citation type="submission" date="2024-05" db="EMBL/GenBank/DDBJ databases">
        <title>Whole genome shotgun sequence of Streptomyces hygroscopicus NBRC 113678.</title>
        <authorList>
            <person name="Komaki H."/>
            <person name="Tamura T."/>
        </authorList>
    </citation>
    <scope>NUCLEOTIDE SEQUENCE</scope>
    <source>
        <strain evidence="1">N11-34</strain>
    </source>
</reference>
<keyword evidence="2" id="KW-1185">Reference proteome</keyword>
<dbReference type="Gene3D" id="3.30.300.30">
    <property type="match status" value="1"/>
</dbReference>
<proteinExistence type="predicted"/>
<evidence type="ECO:0008006" key="3">
    <source>
        <dbReference type="Google" id="ProtNLM"/>
    </source>
</evidence>
<comment type="caution">
    <text evidence="1">The sequence shown here is derived from an EMBL/GenBank/DDBJ whole genome shotgun (WGS) entry which is preliminary data.</text>
</comment>
<dbReference type="Proteomes" id="UP001054854">
    <property type="component" value="Unassembled WGS sequence"/>
</dbReference>
<evidence type="ECO:0000313" key="2">
    <source>
        <dbReference type="Proteomes" id="UP001054854"/>
    </source>
</evidence>
<protein>
    <recommendedName>
        <fullName evidence="3">AMP-binding enzyme C-terminal domain-containing protein</fullName>
    </recommendedName>
</protein>
<organism evidence="1 2">
    <name type="scientific">Streptomyces hygroscopicus</name>
    <dbReference type="NCBI Taxonomy" id="1912"/>
    <lineage>
        <taxon>Bacteria</taxon>
        <taxon>Bacillati</taxon>
        <taxon>Actinomycetota</taxon>
        <taxon>Actinomycetes</taxon>
        <taxon>Kitasatosporales</taxon>
        <taxon>Streptomycetaceae</taxon>
        <taxon>Streptomyces</taxon>
        <taxon>Streptomyces violaceusniger group</taxon>
    </lineage>
</organism>
<gene>
    <name evidence="1" type="ORF">TPA0910_19160</name>
</gene>